<evidence type="ECO:0000256" key="5">
    <source>
        <dbReference type="ARBA" id="ARBA00023136"/>
    </source>
</evidence>
<accession>A0ABY7T3U3</accession>
<organism evidence="9 10">
    <name type="scientific">Mucilaginibacter jinjuensis</name>
    <dbReference type="NCBI Taxonomy" id="1176721"/>
    <lineage>
        <taxon>Bacteria</taxon>
        <taxon>Pseudomonadati</taxon>
        <taxon>Bacteroidota</taxon>
        <taxon>Sphingobacteriia</taxon>
        <taxon>Sphingobacteriales</taxon>
        <taxon>Sphingobacteriaceae</taxon>
        <taxon>Mucilaginibacter</taxon>
    </lineage>
</organism>
<feature type="transmembrane region" description="Helical" evidence="6">
    <location>
        <begin position="334"/>
        <end position="360"/>
    </location>
</feature>
<evidence type="ECO:0000313" key="9">
    <source>
        <dbReference type="EMBL" id="WCT10959.1"/>
    </source>
</evidence>
<gene>
    <name evidence="9" type="ORF">PQO05_19670</name>
</gene>
<evidence type="ECO:0000259" key="7">
    <source>
        <dbReference type="Pfam" id="PF02687"/>
    </source>
</evidence>
<dbReference type="Pfam" id="PF02687">
    <property type="entry name" value="FtsX"/>
    <property type="match status" value="2"/>
</dbReference>
<feature type="domain" description="MacB-like periplasmic core" evidence="8">
    <location>
        <begin position="20"/>
        <end position="251"/>
    </location>
</feature>
<feature type="transmembrane region" description="Helical" evidence="6">
    <location>
        <begin position="712"/>
        <end position="735"/>
    </location>
</feature>
<feature type="transmembrane region" description="Helical" evidence="6">
    <location>
        <begin position="380"/>
        <end position="404"/>
    </location>
</feature>
<sequence length="794" mass="89115">MFRNLFKTAWRNIFNNKFYTFINIAGLTIGLVIGLFILLWVQDELSFDRFNKQADNIYKIGIVGGTGPTRQIFNNIIAPVVPFAKNEIPDVKDGFRINNAGETPIKYKDQVFLEKQLAFTDPAFFSMLDFHLIDGNAKKPFPDNNSVVITQSTAKKYFGNAEPVGKVITIDKFSFTVTGIIKDGPTNSSFNYKLLAPIGFYNHIVYVAHTTAYNDVRVPSMDADWGQFNFETYLLLKPGADIHLLEKNLQRIHERQKPDDAPVPYLAQPLLQMHLYKADGTDNGISTVRIFALVALLILIVASINYVNLSTARSILRAKEVSMRKIIGASKMQLFMQFIVETTLLFMMASILAITIMYLLLPAFNDFSGKQLTLNISNYHIWECIGTALIATLAASSIYPALLLSSFEPLKALKGKITASISNVGFRRVLVIVQFTVSIVLIIGTLIIGNQLKYIRNKNLGYDKENTLSFNIREDMVKHYDAIRADLLKQPGVLAVARSGNNIVHYDSWTGDNDWEGKPVNSNLLFHPVVTDQNFIPFFKMKIASGRNFSGLAADSMNYIINEAAAKAMGLKDPVGKQMRVWKNKGTIIGVVKDFHFNSLRQKIEPLVMLYDPKQAWRVYIKTTGKDASNAIIAAQKIWKKYNTQQVPISYAFLDDDYNKLYNTEQHTASLFNLFSAITITLSCLGLFGLATYTAQVKTREIGIRKVFGASIVRIVALLATEFMLLVVIALFIAVPVSWYAMNKWLLDFAYRTNIQWWLFAVAGVGAIAIAFITISVQSIKAALANPTKSLRNE</sequence>
<feature type="transmembrane region" description="Helical" evidence="6">
    <location>
        <begin position="755"/>
        <end position="777"/>
    </location>
</feature>
<dbReference type="EMBL" id="CP117167">
    <property type="protein sequence ID" value="WCT10959.1"/>
    <property type="molecule type" value="Genomic_DNA"/>
</dbReference>
<evidence type="ECO:0000259" key="8">
    <source>
        <dbReference type="Pfam" id="PF12704"/>
    </source>
</evidence>
<dbReference type="Pfam" id="PF12704">
    <property type="entry name" value="MacB_PCD"/>
    <property type="match status" value="2"/>
</dbReference>
<feature type="transmembrane region" description="Helical" evidence="6">
    <location>
        <begin position="425"/>
        <end position="448"/>
    </location>
</feature>
<name>A0ABY7T3U3_9SPHI</name>
<keyword evidence="4 6" id="KW-1133">Transmembrane helix</keyword>
<feature type="domain" description="ABC3 transporter permease C-terminal" evidence="7">
    <location>
        <begin position="674"/>
        <end position="783"/>
    </location>
</feature>
<keyword evidence="3 6" id="KW-0812">Transmembrane</keyword>
<evidence type="ECO:0000256" key="6">
    <source>
        <dbReference type="SAM" id="Phobius"/>
    </source>
</evidence>
<evidence type="ECO:0000256" key="1">
    <source>
        <dbReference type="ARBA" id="ARBA00004651"/>
    </source>
</evidence>
<dbReference type="InterPro" id="IPR050250">
    <property type="entry name" value="Macrolide_Exporter_MacB"/>
</dbReference>
<dbReference type="InterPro" id="IPR003838">
    <property type="entry name" value="ABC3_permease_C"/>
</dbReference>
<proteinExistence type="predicted"/>
<keyword evidence="5 6" id="KW-0472">Membrane</keyword>
<protein>
    <submittedName>
        <fullName evidence="9">ABC transporter permease</fullName>
    </submittedName>
</protein>
<dbReference type="RefSeq" id="WP_273629148.1">
    <property type="nucleotide sequence ID" value="NZ_CP117167.1"/>
</dbReference>
<evidence type="ECO:0000256" key="4">
    <source>
        <dbReference type="ARBA" id="ARBA00022989"/>
    </source>
</evidence>
<evidence type="ECO:0000313" key="10">
    <source>
        <dbReference type="Proteomes" id="UP001216139"/>
    </source>
</evidence>
<reference evidence="9 10" key="1">
    <citation type="submission" date="2023-02" db="EMBL/GenBank/DDBJ databases">
        <title>Genome sequence of Mucilaginibacter jinjuensis strain KACC 16571.</title>
        <authorList>
            <person name="Kim S."/>
            <person name="Heo J."/>
            <person name="Kwon S.-W."/>
        </authorList>
    </citation>
    <scope>NUCLEOTIDE SEQUENCE [LARGE SCALE GENOMIC DNA]</scope>
    <source>
        <strain evidence="9 10">KACC 16571</strain>
    </source>
</reference>
<dbReference type="Proteomes" id="UP001216139">
    <property type="component" value="Chromosome"/>
</dbReference>
<dbReference type="PANTHER" id="PTHR30572">
    <property type="entry name" value="MEMBRANE COMPONENT OF TRANSPORTER-RELATED"/>
    <property type="match status" value="1"/>
</dbReference>
<feature type="transmembrane region" description="Helical" evidence="6">
    <location>
        <begin position="671"/>
        <end position="691"/>
    </location>
</feature>
<comment type="subcellular location">
    <subcellularLocation>
        <location evidence="1">Cell membrane</location>
        <topology evidence="1">Multi-pass membrane protein</topology>
    </subcellularLocation>
</comment>
<evidence type="ECO:0000256" key="3">
    <source>
        <dbReference type="ARBA" id="ARBA00022692"/>
    </source>
</evidence>
<feature type="domain" description="ABC3 transporter permease C-terminal" evidence="7">
    <location>
        <begin position="293"/>
        <end position="408"/>
    </location>
</feature>
<dbReference type="PANTHER" id="PTHR30572:SF18">
    <property type="entry name" value="ABC-TYPE MACROLIDE FAMILY EXPORT SYSTEM PERMEASE COMPONENT 2"/>
    <property type="match status" value="1"/>
</dbReference>
<feature type="domain" description="MacB-like periplasmic core" evidence="8">
    <location>
        <begin position="436"/>
        <end position="596"/>
    </location>
</feature>
<dbReference type="InterPro" id="IPR025857">
    <property type="entry name" value="MacB_PCD"/>
</dbReference>
<keyword evidence="10" id="KW-1185">Reference proteome</keyword>
<feature type="transmembrane region" description="Helical" evidence="6">
    <location>
        <begin position="21"/>
        <end position="41"/>
    </location>
</feature>
<evidence type="ECO:0000256" key="2">
    <source>
        <dbReference type="ARBA" id="ARBA00022475"/>
    </source>
</evidence>
<keyword evidence="2" id="KW-1003">Cell membrane</keyword>
<feature type="transmembrane region" description="Helical" evidence="6">
    <location>
        <begin position="290"/>
        <end position="309"/>
    </location>
</feature>